<keyword evidence="9" id="KW-1185">Reference proteome</keyword>
<dbReference type="PANTHER" id="PTHR11318:SF4">
    <property type="entry name" value="GUANYLATE CYCLASE ACTIVATOR 2B"/>
    <property type="match status" value="1"/>
</dbReference>
<dbReference type="GO" id="GO:0005576">
    <property type="term" value="C:extracellular region"/>
    <property type="evidence" value="ECO:0007669"/>
    <property type="project" value="UniProtKB-SubCell"/>
</dbReference>
<name>A0A8C5MYK7_9ANUR</name>
<evidence type="ECO:0000256" key="1">
    <source>
        <dbReference type="ARBA" id="ARBA00004613"/>
    </source>
</evidence>
<evidence type="ECO:0000256" key="5">
    <source>
        <dbReference type="ARBA" id="ARBA00023157"/>
    </source>
</evidence>
<comment type="subcellular location">
    <subcellularLocation>
        <location evidence="1">Secreted</location>
    </subcellularLocation>
</comment>
<dbReference type="GeneTree" id="ENSGT01070000257254"/>
<reference evidence="8" key="1">
    <citation type="submission" date="2025-08" db="UniProtKB">
        <authorList>
            <consortium name="Ensembl"/>
        </authorList>
    </citation>
    <scope>IDENTIFICATION</scope>
</reference>
<sequence>EFYCCGTHTIAIKFTVGEFSYPLESVIKLKKLMDEDISPDKLCKSIKLPEEFYPVCDKEDAADVFIKLGIFINLDMCCMCQLH</sequence>
<reference evidence="8" key="2">
    <citation type="submission" date="2025-09" db="UniProtKB">
        <authorList>
            <consortium name="Ensembl"/>
        </authorList>
    </citation>
    <scope>IDENTIFICATION</scope>
</reference>
<keyword evidence="5" id="KW-1015">Disulfide bond</keyword>
<dbReference type="Proteomes" id="UP000694569">
    <property type="component" value="Unplaced"/>
</dbReference>
<organism evidence="8 9">
    <name type="scientific">Leptobrachium leishanense</name>
    <name type="common">Leishan spiny toad</name>
    <dbReference type="NCBI Taxonomy" id="445787"/>
    <lineage>
        <taxon>Eukaryota</taxon>
        <taxon>Metazoa</taxon>
        <taxon>Chordata</taxon>
        <taxon>Craniata</taxon>
        <taxon>Vertebrata</taxon>
        <taxon>Euteleostomi</taxon>
        <taxon>Amphibia</taxon>
        <taxon>Batrachia</taxon>
        <taxon>Anura</taxon>
        <taxon>Pelobatoidea</taxon>
        <taxon>Megophryidae</taxon>
        <taxon>Leptobrachium</taxon>
    </lineage>
</organism>
<evidence type="ECO:0000256" key="3">
    <source>
        <dbReference type="ARBA" id="ARBA00022525"/>
    </source>
</evidence>
<dbReference type="InterPro" id="IPR000879">
    <property type="entry name" value="Guanylin"/>
</dbReference>
<proteinExistence type="inferred from homology"/>
<dbReference type="GO" id="GO:0030250">
    <property type="term" value="F:guanylate cyclase activator activity"/>
    <property type="evidence" value="ECO:0007669"/>
    <property type="project" value="InterPro"/>
</dbReference>
<evidence type="ECO:0000256" key="4">
    <source>
        <dbReference type="ARBA" id="ARBA00022729"/>
    </source>
</evidence>
<dbReference type="OrthoDB" id="9926421at2759"/>
<evidence type="ECO:0000256" key="6">
    <source>
        <dbReference type="ARBA" id="ARBA00037765"/>
    </source>
</evidence>
<comment type="similarity">
    <text evidence="2">Belongs to the guanylin family.</text>
</comment>
<dbReference type="SUPFAM" id="SSF89890">
    <property type="entry name" value="Proguanylin"/>
    <property type="match status" value="1"/>
</dbReference>
<dbReference type="Ensembl" id="ENSLLET00000020929.1">
    <property type="protein sequence ID" value="ENSLLEP00000020140.1"/>
    <property type="gene ID" value="ENSLLEG00000012756.1"/>
</dbReference>
<dbReference type="Pfam" id="PF02058">
    <property type="entry name" value="Guanylin"/>
    <property type="match status" value="1"/>
</dbReference>
<accession>A0A8C5MYK7</accession>
<evidence type="ECO:0000256" key="2">
    <source>
        <dbReference type="ARBA" id="ARBA00009883"/>
    </source>
</evidence>
<keyword evidence="4" id="KW-0732">Signal</keyword>
<comment type="function">
    <text evidence="6">Endogenous activator of intestinal guanylate cyclase. It stimulates this enzyme through the same receptor binding region as the heat-stable enterotoxins. May be a potent physiological regulator of intestinal fluid and electrolyte transport. May be an autocrine/paracrine regulator of intestinal salt and water transport.</text>
</comment>
<evidence type="ECO:0000256" key="7">
    <source>
        <dbReference type="ARBA" id="ARBA00041176"/>
    </source>
</evidence>
<keyword evidence="3" id="KW-0964">Secreted</keyword>
<dbReference type="AlphaFoldDB" id="A0A8C5MYK7"/>
<dbReference type="InterPro" id="IPR036382">
    <property type="entry name" value="Guanylin_sf"/>
</dbReference>
<evidence type="ECO:0000313" key="9">
    <source>
        <dbReference type="Proteomes" id="UP000694569"/>
    </source>
</evidence>
<dbReference type="Gene3D" id="3.90.1450.10">
    <property type="entry name" value="Guanylin"/>
    <property type="match status" value="1"/>
</dbReference>
<evidence type="ECO:0000313" key="8">
    <source>
        <dbReference type="Ensembl" id="ENSLLEP00000020140.1"/>
    </source>
</evidence>
<dbReference type="PANTHER" id="PTHR11318">
    <property type="entry name" value="GUANYLIN FAMILY MEMBER"/>
    <property type="match status" value="1"/>
</dbReference>
<protein>
    <recommendedName>
        <fullName evidence="7">Guanylate cyclase activator 2B</fullName>
    </recommendedName>
</protein>